<name>A0ABZ2XFW6_9RHOO</name>
<accession>A0ABZ2XFW6</accession>
<dbReference type="EMBL" id="CP151406">
    <property type="protein sequence ID" value="WZJ20280.1"/>
    <property type="molecule type" value="Genomic_DNA"/>
</dbReference>
<dbReference type="RefSeq" id="WP_282435560.1">
    <property type="nucleotide sequence ID" value="NZ_CP151406.1"/>
</dbReference>
<dbReference type="EMBL" id="CP151407">
    <property type="protein sequence ID" value="WZJ23200.1"/>
    <property type="molecule type" value="Genomic_DNA"/>
</dbReference>
<geneLocation type="plasmid" evidence="2 3">
    <name>unnamed1</name>
</geneLocation>
<keyword evidence="3" id="KW-1185">Reference proteome</keyword>
<sequence>MNKTSAPKPQIAQINGLSQLMAEAKKGTVWVTETVTPSRQRRQ</sequence>
<dbReference type="Proteomes" id="UP001479520">
    <property type="component" value="Plasmid unnamed1"/>
</dbReference>
<evidence type="ECO:0000313" key="1">
    <source>
        <dbReference type="EMBL" id="WZJ20280.1"/>
    </source>
</evidence>
<evidence type="ECO:0000313" key="2">
    <source>
        <dbReference type="EMBL" id="WZJ23200.1"/>
    </source>
</evidence>
<proteinExistence type="predicted"/>
<dbReference type="Proteomes" id="UP001479520">
    <property type="component" value="Chromosome"/>
</dbReference>
<reference evidence="1 3" key="1">
    <citation type="submission" date="2024-04" db="EMBL/GenBank/DDBJ databases">
        <title>Dissimilatory iodate-reducing microorganisms contribute to the enrichment of iodine in groundwater.</title>
        <authorList>
            <person name="Jiang Z."/>
        </authorList>
    </citation>
    <scope>NUCLEOTIDE SEQUENCE [LARGE SCALE GENOMIC DNA]</scope>
    <source>
        <strain evidence="1 3">NCP973</strain>
        <plasmid evidence="2 3">unnamed1</plasmid>
    </source>
</reference>
<gene>
    <name evidence="1" type="ORF">AADV58_09965</name>
    <name evidence="2" type="ORF">AADV58_17475</name>
</gene>
<organism evidence="1 3">
    <name type="scientific">Azonexus hydrophilus</name>
    <dbReference type="NCBI Taxonomy" id="418702"/>
    <lineage>
        <taxon>Bacteria</taxon>
        <taxon>Pseudomonadati</taxon>
        <taxon>Pseudomonadota</taxon>
        <taxon>Betaproteobacteria</taxon>
        <taxon>Rhodocyclales</taxon>
        <taxon>Azonexaceae</taxon>
        <taxon>Azonexus</taxon>
    </lineage>
</organism>
<keyword evidence="2" id="KW-0614">Plasmid</keyword>
<evidence type="ECO:0000313" key="3">
    <source>
        <dbReference type="Proteomes" id="UP001479520"/>
    </source>
</evidence>
<protein>
    <submittedName>
        <fullName evidence="1">Uncharacterized protein</fullName>
    </submittedName>
</protein>